<evidence type="ECO:0000256" key="3">
    <source>
        <dbReference type="ARBA" id="ARBA00022771"/>
    </source>
</evidence>
<reference evidence="12" key="1">
    <citation type="submission" date="2025-08" db="UniProtKB">
        <authorList>
            <consortium name="Ensembl"/>
        </authorList>
    </citation>
    <scope>IDENTIFICATION</scope>
</reference>
<dbReference type="InterPro" id="IPR037278">
    <property type="entry name" value="ARFGAP/RecO"/>
</dbReference>
<dbReference type="SUPFAM" id="SSF50729">
    <property type="entry name" value="PH domain-like"/>
    <property type="match status" value="1"/>
</dbReference>
<dbReference type="CDD" id="cd07603">
    <property type="entry name" value="BAR_ACAPs"/>
    <property type="match status" value="1"/>
</dbReference>
<feature type="repeat" description="ANK" evidence="6">
    <location>
        <begin position="592"/>
        <end position="624"/>
    </location>
</feature>
<dbReference type="InterPro" id="IPR002110">
    <property type="entry name" value="Ankyrin_rpt"/>
</dbReference>
<dbReference type="SUPFAM" id="SSF103657">
    <property type="entry name" value="BAR/IMD domain-like"/>
    <property type="match status" value="1"/>
</dbReference>
<dbReference type="PANTHER" id="PTHR23180:SF402">
    <property type="entry name" value="ARF-GAP WITH COILED-COIL, ANK REPEAT AND PH DOMAIN-CONTAINING PROTEIN"/>
    <property type="match status" value="1"/>
</dbReference>
<keyword evidence="5 6" id="KW-0040">ANK repeat</keyword>
<keyword evidence="8" id="KW-0967">Endosome</keyword>
<name>A0A3B3DUZ3_ORYME</name>
<dbReference type="PROSITE" id="PS50088">
    <property type="entry name" value="ANK_REPEAT"/>
    <property type="match status" value="2"/>
</dbReference>
<dbReference type="InterPro" id="IPR036770">
    <property type="entry name" value="Ankyrin_rpt-contain_sf"/>
</dbReference>
<comment type="domain">
    <text evidence="8">PH domain binds phospholipids including phosphatidic acid, phosphatidylinositol 3-phosphate, phosphatidylinositol 3,5-bisphosphate (PIP2) and phosphatidylinositol 3,4,5-trisphosphate (PIP3). May mediate protein binding to PIP2 or PIP3 containing membranes.</text>
</comment>
<dbReference type="Ensembl" id="ENSOMET00000026210.1">
    <property type="protein sequence ID" value="ENSOMEP00000033264.1"/>
    <property type="gene ID" value="ENSOMEG00000019171.1"/>
</dbReference>
<feature type="domain" description="Arf-GAP" evidence="11">
    <location>
        <begin position="395"/>
        <end position="517"/>
    </location>
</feature>
<evidence type="ECO:0000259" key="10">
    <source>
        <dbReference type="PROSITE" id="PS50003"/>
    </source>
</evidence>
<organism evidence="12 13">
    <name type="scientific">Oryzias melastigma</name>
    <name type="common">Marine medaka</name>
    <dbReference type="NCBI Taxonomy" id="30732"/>
    <lineage>
        <taxon>Eukaryota</taxon>
        <taxon>Metazoa</taxon>
        <taxon>Chordata</taxon>
        <taxon>Craniata</taxon>
        <taxon>Vertebrata</taxon>
        <taxon>Euteleostomi</taxon>
        <taxon>Actinopterygii</taxon>
        <taxon>Neopterygii</taxon>
        <taxon>Teleostei</taxon>
        <taxon>Neoteleostei</taxon>
        <taxon>Acanthomorphata</taxon>
        <taxon>Ovalentaria</taxon>
        <taxon>Atherinomorphae</taxon>
        <taxon>Beloniformes</taxon>
        <taxon>Adrianichthyidae</taxon>
        <taxon>Oryziinae</taxon>
        <taxon>Oryzias</taxon>
    </lineage>
</organism>
<dbReference type="InterPro" id="IPR038508">
    <property type="entry name" value="ArfGAP_dom_sf"/>
</dbReference>
<feature type="region of interest" description="Disordered" evidence="9">
    <location>
        <begin position="681"/>
        <end position="720"/>
    </location>
</feature>
<dbReference type="Proteomes" id="UP000261560">
    <property type="component" value="Unplaced"/>
</dbReference>
<dbReference type="FunFam" id="2.30.29.30:FF:000384">
    <property type="entry name" value="Uncharacterized protein, isoform A"/>
    <property type="match status" value="1"/>
</dbReference>
<keyword evidence="8" id="KW-0343">GTPase activation</keyword>
<proteinExistence type="predicted"/>
<dbReference type="GO" id="GO:0010008">
    <property type="term" value="C:endosome membrane"/>
    <property type="evidence" value="ECO:0007669"/>
    <property type="project" value="UniProtKB-SubCell"/>
</dbReference>
<evidence type="ECO:0000256" key="7">
    <source>
        <dbReference type="PROSITE-ProRule" id="PRU00288"/>
    </source>
</evidence>
<dbReference type="InterPro" id="IPR004148">
    <property type="entry name" value="BAR_dom"/>
</dbReference>
<dbReference type="GO" id="GO:0008270">
    <property type="term" value="F:zinc ion binding"/>
    <property type="evidence" value="ECO:0007669"/>
    <property type="project" value="UniProtKB-KW"/>
</dbReference>
<dbReference type="SMART" id="SM00105">
    <property type="entry name" value="ArfGap"/>
    <property type="match status" value="1"/>
</dbReference>
<dbReference type="Pfam" id="PF01412">
    <property type="entry name" value="ArfGap"/>
    <property type="match status" value="1"/>
</dbReference>
<dbReference type="GeneTree" id="ENSGT00940000156389"/>
<dbReference type="FunFam" id="1.10.220.150:FF:000007">
    <property type="entry name" value="Arf-GAP with coiled-coil, ANK repeat and PH domain-containing protein 2"/>
    <property type="match status" value="1"/>
</dbReference>
<dbReference type="Pfam" id="PF00169">
    <property type="entry name" value="PH"/>
    <property type="match status" value="1"/>
</dbReference>
<evidence type="ECO:0000256" key="8">
    <source>
        <dbReference type="RuleBase" id="RU369028"/>
    </source>
</evidence>
<dbReference type="InterPro" id="IPR045258">
    <property type="entry name" value="ACAP1/2/3-like"/>
</dbReference>
<dbReference type="STRING" id="30732.ENSOMEP00000033264"/>
<dbReference type="GO" id="GO:0005096">
    <property type="term" value="F:GTPase activator activity"/>
    <property type="evidence" value="ECO:0007669"/>
    <property type="project" value="UniProtKB-KW"/>
</dbReference>
<comment type="subcellular location">
    <subcellularLocation>
        <location evidence="8">Endosome membrane</location>
        <topology evidence="8">Peripheral membrane protein</topology>
    </subcellularLocation>
</comment>
<dbReference type="SMART" id="SM00233">
    <property type="entry name" value="PH"/>
    <property type="match status" value="1"/>
</dbReference>
<dbReference type="OMA" id="GCIDMAY"/>
<evidence type="ECO:0000256" key="9">
    <source>
        <dbReference type="SAM" id="MobiDB-lite"/>
    </source>
</evidence>
<comment type="domain">
    <text evidence="8">The BAR domain mediates homodimerization, it can neither bind membrane nor impart curvature, but instead requires the neighboring PH domain to achieve these functions.</text>
</comment>
<dbReference type="Gene3D" id="1.20.1270.60">
    <property type="entry name" value="Arfaptin homology (AH) domain/BAR domain"/>
    <property type="match status" value="1"/>
</dbReference>
<dbReference type="SUPFAM" id="SSF57863">
    <property type="entry name" value="ArfGap/RecO-like zinc finger"/>
    <property type="match status" value="1"/>
</dbReference>
<keyword evidence="1 8" id="KW-0479">Metal-binding</keyword>
<dbReference type="CDD" id="cd13250">
    <property type="entry name" value="PH_ACAP"/>
    <property type="match status" value="1"/>
</dbReference>
<dbReference type="InterPro" id="IPR001849">
    <property type="entry name" value="PH_domain"/>
</dbReference>
<evidence type="ECO:0000256" key="1">
    <source>
        <dbReference type="ARBA" id="ARBA00022723"/>
    </source>
</evidence>
<protein>
    <recommendedName>
        <fullName evidence="8">Arf-GAP with coiled-coil, ANK repeat and PH domain-containing protein</fullName>
        <shortName evidence="8">Cnt-b</shortName>
    </recommendedName>
    <alternativeName>
        <fullName evidence="8">Centaurin-beta</fullName>
    </alternativeName>
</protein>
<dbReference type="InterPro" id="IPR011993">
    <property type="entry name" value="PH-like_dom_sf"/>
</dbReference>
<keyword evidence="3 7" id="KW-0863">Zinc-finger</keyword>
<dbReference type="SMART" id="SM00248">
    <property type="entry name" value="ANK"/>
    <property type="match status" value="3"/>
</dbReference>
<comment type="activity regulation">
    <text evidence="8">GAP activity stimulated by phosphatidylinositol 4,5-bisphosphate (PIP2) and phosphatidic acid.</text>
</comment>
<dbReference type="InterPro" id="IPR001164">
    <property type="entry name" value="ArfGAP_dom"/>
</dbReference>
<feature type="domain" description="PH" evidence="10">
    <location>
        <begin position="263"/>
        <end position="358"/>
    </location>
</feature>
<dbReference type="Gene3D" id="1.10.220.150">
    <property type="entry name" value="Arf GTPase activating protein"/>
    <property type="match status" value="1"/>
</dbReference>
<keyword evidence="13" id="KW-1185">Reference proteome</keyword>
<dbReference type="PROSITE" id="PS50003">
    <property type="entry name" value="PH_DOMAIN"/>
    <property type="match status" value="1"/>
</dbReference>
<evidence type="ECO:0000256" key="4">
    <source>
        <dbReference type="ARBA" id="ARBA00022833"/>
    </source>
</evidence>
<dbReference type="PROSITE" id="PS50297">
    <property type="entry name" value="ANK_REP_REGION"/>
    <property type="match status" value="2"/>
</dbReference>
<dbReference type="InterPro" id="IPR027267">
    <property type="entry name" value="AH/BAR_dom_sf"/>
</dbReference>
<dbReference type="KEGG" id="oml:112149685"/>
<evidence type="ECO:0000313" key="13">
    <source>
        <dbReference type="Proteomes" id="UP000261560"/>
    </source>
</evidence>
<keyword evidence="4 8" id="KW-0862">Zinc</keyword>
<evidence type="ECO:0000256" key="2">
    <source>
        <dbReference type="ARBA" id="ARBA00022737"/>
    </source>
</evidence>
<dbReference type="GeneID" id="112149685"/>
<dbReference type="PROSITE" id="PS50115">
    <property type="entry name" value="ARFGAP"/>
    <property type="match status" value="1"/>
</dbReference>
<dbReference type="Gene3D" id="2.30.29.30">
    <property type="entry name" value="Pleckstrin-homology domain (PH domain)/Phosphotyrosine-binding domain (PTB)"/>
    <property type="match status" value="1"/>
</dbReference>
<dbReference type="OrthoDB" id="10070851at2759"/>
<dbReference type="CDD" id="cd08835">
    <property type="entry name" value="ArfGap_ACAP"/>
    <property type="match status" value="1"/>
</dbReference>
<dbReference type="Gene3D" id="1.25.40.20">
    <property type="entry name" value="Ankyrin repeat-containing domain"/>
    <property type="match status" value="1"/>
</dbReference>
<feature type="repeat" description="ANK" evidence="6">
    <location>
        <begin position="559"/>
        <end position="591"/>
    </location>
</feature>
<comment type="function">
    <text evidence="8">GTPase-activating protein for the ADP ribosylation factor family.</text>
</comment>
<keyword evidence="2 8" id="KW-0677">Repeat</keyword>
<sequence length="720" mass="80267">MDTLLDFEECVRDSPEFRLALDQFEADVSLVEAQLQKVMKLSGKMVEAGQTYKAANQLFLSGLAELSTNHRREGVVTSCLDQFQQGLQEALSFHSMLLDQTQRAIGQQLSSLCSQFLPQLAETRKEFVRIGENLETAVLKNAQVSRHKASDAERTSHLLLATRKCYQHFALDYCLQLNTFRIQHKVDILNSVFSFVQAQFTFFHQGFDLLRDLEPTMKTMAMQLSQLSADCSTKKKELENQHLLVQQRDASGEPMVSPRPDSDHVLQGYLFKRSRRRPKTWKRCWFTIRDNQLIYRRSHKEEPAVLFEDLRLCAVKPLEHADRRFCFELLSVQRCCALQADSEQLKRAWLAALQGSIDLAYRRGGGDVAPTQQVKEAPPLLWGGDASPAPPPLRQAVLGVALEGPGNKQCCDCREAEPRWASVNLGVTMCIECSGIHRSLGVHLSKVRSLTLDSWEAEQLKLLCILGNEVMNRIYEARCSEQQSLRPGPGSPRSEKEAWIREKYVEKRFVLHGGSDGAETQRDEAGRRLYRASVEGDLVAMATALAQGAEVNGSISEEEGRTPLIGAAVGGSLLACEFLLQNGANVNHRDLRGRGALHTAATAGHTGQVCLLLKRGANQYAVDERGQDPLAIAVETAHADIVTLLRMARMNEEMRDSEGVFGAAGDDETFQDIIRDFSDMASHDPERLSRRHLSRGGEEEAEQEGGGGANCKLSVQKSFD</sequence>
<dbReference type="PANTHER" id="PTHR23180">
    <property type="entry name" value="CENTAURIN/ARF"/>
    <property type="match status" value="1"/>
</dbReference>
<evidence type="ECO:0000256" key="5">
    <source>
        <dbReference type="ARBA" id="ARBA00023043"/>
    </source>
</evidence>
<evidence type="ECO:0000256" key="6">
    <source>
        <dbReference type="PROSITE-ProRule" id="PRU00023"/>
    </source>
</evidence>
<dbReference type="Pfam" id="PF16746">
    <property type="entry name" value="BAR_3"/>
    <property type="match status" value="1"/>
</dbReference>
<dbReference type="AlphaFoldDB" id="A0A3B3DUZ3"/>
<evidence type="ECO:0000259" key="11">
    <source>
        <dbReference type="PROSITE" id="PS50115"/>
    </source>
</evidence>
<dbReference type="RefSeq" id="XP_024133313.1">
    <property type="nucleotide sequence ID" value="XM_024277545.2"/>
</dbReference>
<reference evidence="12" key="2">
    <citation type="submission" date="2025-09" db="UniProtKB">
        <authorList>
            <consortium name="Ensembl"/>
        </authorList>
    </citation>
    <scope>IDENTIFICATION</scope>
</reference>
<dbReference type="Pfam" id="PF12796">
    <property type="entry name" value="Ank_2"/>
    <property type="match status" value="1"/>
</dbReference>
<evidence type="ECO:0000313" key="12">
    <source>
        <dbReference type="Ensembl" id="ENSOMEP00000033264.1"/>
    </source>
</evidence>
<dbReference type="PaxDb" id="30732-ENSOMEP00000033264"/>
<dbReference type="SUPFAM" id="SSF48403">
    <property type="entry name" value="Ankyrin repeat"/>
    <property type="match status" value="1"/>
</dbReference>
<accession>A0A3B3DUZ3</accession>
<dbReference type="FunFam" id="1.20.1270.60:FF:000025">
    <property type="entry name" value="arf-GAP with coiled-coil, ANK repeat and PH domain-containing protein 2"/>
    <property type="match status" value="1"/>
</dbReference>
<dbReference type="PRINTS" id="PR00405">
    <property type="entry name" value="REVINTRACTNG"/>
</dbReference>